<evidence type="ECO:0000313" key="3">
    <source>
        <dbReference type="EMBL" id="WQF86458.1"/>
    </source>
</evidence>
<dbReference type="Proteomes" id="UP001322277">
    <property type="component" value="Chromosome 7"/>
</dbReference>
<protein>
    <submittedName>
        <fullName evidence="3">Uncharacterized protein</fullName>
    </submittedName>
</protein>
<evidence type="ECO:0000256" key="2">
    <source>
        <dbReference type="SAM" id="SignalP"/>
    </source>
</evidence>
<evidence type="ECO:0000256" key="1">
    <source>
        <dbReference type="SAM" id="MobiDB-lite"/>
    </source>
</evidence>
<organism evidence="3 4">
    <name type="scientific">Colletotrichum destructivum</name>
    <dbReference type="NCBI Taxonomy" id="34406"/>
    <lineage>
        <taxon>Eukaryota</taxon>
        <taxon>Fungi</taxon>
        <taxon>Dikarya</taxon>
        <taxon>Ascomycota</taxon>
        <taxon>Pezizomycotina</taxon>
        <taxon>Sordariomycetes</taxon>
        <taxon>Hypocreomycetidae</taxon>
        <taxon>Glomerellales</taxon>
        <taxon>Glomerellaceae</taxon>
        <taxon>Colletotrichum</taxon>
        <taxon>Colletotrichum destructivum species complex</taxon>
    </lineage>
</organism>
<gene>
    <name evidence="3" type="ORF">CDEST_11472</name>
</gene>
<keyword evidence="4" id="KW-1185">Reference proteome</keyword>
<feature type="compositionally biased region" description="Pro residues" evidence="1">
    <location>
        <begin position="135"/>
        <end position="145"/>
    </location>
</feature>
<sequence>MMPLHIILGLSLVAAVIATSVRWTGNTIDHYTICGADRGYTEKDSIEAASYLVNTVVTSEDFFMAKDDCIFSHINTTLVSLCNGNARDRTINRDEARRGIDQLVKDCGLDGGFTGIHVVNNLTFAAYGVGGVSLAPPPGGNPPDIPGSRRRSRLSKRDCSVAYDGVSHTDCEWKNRMNQDGTCGQITPDNNKCQTFCELRRAGLLGHEERAPGPGGSQHAPGIKPELTEGHETSISNGFSIGVDGVFKDAIGAGVSYSWSITKTTAYSVTLTDEVENPGFNHRWVFFPKLIESCGTLSRKTYSAPTPCTGLYCTGLPADEADCVGEIETVTNVCSLVPKLNDEGNPELAWAVRYEDEAGNAKPFEEQHSSYQNICRSTADPDNDGENKCSNQIPALMLAPNYEVLQVVAEAGF</sequence>
<feature type="signal peptide" evidence="2">
    <location>
        <begin position="1"/>
        <end position="18"/>
    </location>
</feature>
<reference evidence="4" key="1">
    <citation type="journal article" date="2023" name="bioRxiv">
        <title>Complete genome of the Medicago anthracnose fungus, Colletotrichum destructivum, reveals a mini-chromosome-like region within a core chromosome.</title>
        <authorList>
            <person name="Lapalu N."/>
            <person name="Simon A."/>
            <person name="Lu A."/>
            <person name="Plaumann P.-L."/>
            <person name="Amselem J."/>
            <person name="Pigne S."/>
            <person name="Auger A."/>
            <person name="Koch C."/>
            <person name="Dallery J.-F."/>
            <person name="O'Connell R.J."/>
        </authorList>
    </citation>
    <scope>NUCLEOTIDE SEQUENCE [LARGE SCALE GENOMIC DNA]</scope>
    <source>
        <strain evidence="4">CBS 520.97</strain>
    </source>
</reference>
<feature type="region of interest" description="Disordered" evidence="1">
    <location>
        <begin position="134"/>
        <end position="153"/>
    </location>
</feature>
<feature type="region of interest" description="Disordered" evidence="1">
    <location>
        <begin position="207"/>
        <end position="231"/>
    </location>
</feature>
<feature type="chain" id="PRO_5043421812" evidence="2">
    <location>
        <begin position="19"/>
        <end position="413"/>
    </location>
</feature>
<accession>A0AAX4ITB3</accession>
<dbReference type="RefSeq" id="XP_062783679.1">
    <property type="nucleotide sequence ID" value="XM_062927628.1"/>
</dbReference>
<dbReference type="KEGG" id="cdet:87947972"/>
<dbReference type="GeneID" id="87947972"/>
<dbReference type="EMBL" id="CP137311">
    <property type="protein sequence ID" value="WQF86458.1"/>
    <property type="molecule type" value="Genomic_DNA"/>
</dbReference>
<keyword evidence="2" id="KW-0732">Signal</keyword>
<dbReference type="AlphaFoldDB" id="A0AAX4ITB3"/>
<evidence type="ECO:0000313" key="4">
    <source>
        <dbReference type="Proteomes" id="UP001322277"/>
    </source>
</evidence>
<name>A0AAX4ITB3_9PEZI</name>
<proteinExistence type="predicted"/>